<feature type="domain" description="Peptidase S1" evidence="11">
    <location>
        <begin position="176"/>
        <end position="434"/>
    </location>
</feature>
<evidence type="ECO:0000256" key="3">
    <source>
        <dbReference type="ARBA" id="ARBA00022588"/>
    </source>
</evidence>
<dbReference type="InterPro" id="IPR001314">
    <property type="entry name" value="Peptidase_S1A"/>
</dbReference>
<reference evidence="12 13" key="1">
    <citation type="submission" date="2015-04" db="EMBL/GenBank/DDBJ databases">
        <authorList>
            <person name="Syromyatnikov M.Y."/>
            <person name="Popov V.N."/>
        </authorList>
    </citation>
    <scope>NUCLEOTIDE SEQUENCE [LARGE SCALE GENOMIC DNA]</scope>
</reference>
<dbReference type="InterPro" id="IPR051487">
    <property type="entry name" value="Ser/Thr_Proteases_Immune/Dev"/>
</dbReference>
<dbReference type="InterPro" id="IPR009003">
    <property type="entry name" value="Peptidase_S1_PA"/>
</dbReference>
<dbReference type="InterPro" id="IPR043504">
    <property type="entry name" value="Peptidase_S1_PA_chymotrypsin"/>
</dbReference>
<organism evidence="12 13">
    <name type="scientific">Clunio marinus</name>
    <dbReference type="NCBI Taxonomy" id="568069"/>
    <lineage>
        <taxon>Eukaryota</taxon>
        <taxon>Metazoa</taxon>
        <taxon>Ecdysozoa</taxon>
        <taxon>Arthropoda</taxon>
        <taxon>Hexapoda</taxon>
        <taxon>Insecta</taxon>
        <taxon>Pterygota</taxon>
        <taxon>Neoptera</taxon>
        <taxon>Endopterygota</taxon>
        <taxon>Diptera</taxon>
        <taxon>Nematocera</taxon>
        <taxon>Chironomoidea</taxon>
        <taxon>Chironomidae</taxon>
        <taxon>Clunio</taxon>
    </lineage>
</organism>
<evidence type="ECO:0000256" key="8">
    <source>
        <dbReference type="ARBA" id="ARBA00024195"/>
    </source>
</evidence>
<keyword evidence="2" id="KW-0964">Secreted</keyword>
<dbReference type="InterPro" id="IPR018114">
    <property type="entry name" value="TRYPSIN_HIS"/>
</dbReference>
<accession>A0A1J1HWU6</accession>
<proteinExistence type="inferred from homology"/>
<dbReference type="PRINTS" id="PR00722">
    <property type="entry name" value="CHYMOTRYPSIN"/>
</dbReference>
<keyword evidence="6" id="KW-1015">Disulfide bond</keyword>
<dbReference type="CDD" id="cd00190">
    <property type="entry name" value="Tryp_SPc"/>
    <property type="match status" value="1"/>
</dbReference>
<dbReference type="SUPFAM" id="SSF50494">
    <property type="entry name" value="Trypsin-like serine proteases"/>
    <property type="match status" value="1"/>
</dbReference>
<evidence type="ECO:0000256" key="6">
    <source>
        <dbReference type="ARBA" id="ARBA00023157"/>
    </source>
</evidence>
<dbReference type="OrthoDB" id="6370098at2759"/>
<evidence type="ECO:0000256" key="5">
    <source>
        <dbReference type="ARBA" id="ARBA00022859"/>
    </source>
</evidence>
<dbReference type="PANTHER" id="PTHR24256">
    <property type="entry name" value="TRYPTASE-RELATED"/>
    <property type="match status" value="1"/>
</dbReference>
<dbReference type="FunFam" id="2.40.10.10:FF:000028">
    <property type="entry name" value="Serine protease easter"/>
    <property type="match status" value="1"/>
</dbReference>
<evidence type="ECO:0000259" key="11">
    <source>
        <dbReference type="PROSITE" id="PS50240"/>
    </source>
</evidence>
<dbReference type="AlphaFoldDB" id="A0A1J1HWU6"/>
<protein>
    <submittedName>
        <fullName evidence="12">CLUMA_CG005451, isoform A</fullName>
    </submittedName>
</protein>
<dbReference type="PROSITE" id="PS50240">
    <property type="entry name" value="TRYPSIN_DOM"/>
    <property type="match status" value="1"/>
</dbReference>
<gene>
    <name evidence="12" type="ORF">CLUMA_CG005451</name>
</gene>
<evidence type="ECO:0000256" key="9">
    <source>
        <dbReference type="RuleBase" id="RU363034"/>
    </source>
</evidence>
<comment type="similarity">
    <text evidence="8">Belongs to the peptidase S1 family. CLIP subfamily.</text>
</comment>
<dbReference type="GO" id="GO:0005576">
    <property type="term" value="C:extracellular region"/>
    <property type="evidence" value="ECO:0007669"/>
    <property type="project" value="UniProtKB-SubCell"/>
</dbReference>
<evidence type="ECO:0000256" key="10">
    <source>
        <dbReference type="SAM" id="SignalP"/>
    </source>
</evidence>
<keyword evidence="3" id="KW-0399">Innate immunity</keyword>
<evidence type="ECO:0000313" key="13">
    <source>
        <dbReference type="Proteomes" id="UP000183832"/>
    </source>
</evidence>
<evidence type="ECO:0000256" key="7">
    <source>
        <dbReference type="ARBA" id="ARBA00023180"/>
    </source>
</evidence>
<dbReference type="InterPro" id="IPR033116">
    <property type="entry name" value="TRYPSIN_SER"/>
</dbReference>
<sequence length="435" mass="48163">MTKKVVCCSAFSIFLFCSAVIYLNNKTPKQKSVPISCKVNGVGGKCIKREKCCDLNSRIDVRISQDDVSSCGSDDNLICCLKLSDNESDSSQNSLKKSSAIDVSLNVTSKEKTITMIAQEKNDLDRIEMKELIPLKSPHNITNKLKTYNESNKLPSSKRKKFTNHKKCGIKIQKRIFGGTKAYEGEFPFYAALKYKGKKTPFRIMCGGSLISGFHEGLFDFLLDLYVLTAAHCITDSLIGVRFGEHDSSKNIDCNGCKPPIDVGIEKTIIHAKFSNISIINDIALIRLNTSVKFSPAVNPICLPVTKKDRLKSSFNKTFTVMGFGTTESGFKSNIMLKTNVSFIKNEECDKTYEKIERIKKISKGQICAGDEGINDSCKGDSGGPLISEIEIDKTGKVKIFQYGIVSFGVSCGTHPAVYTKVSHYINWISDNMEL</sequence>
<dbReference type="Pfam" id="PF00089">
    <property type="entry name" value="Trypsin"/>
    <property type="match status" value="1"/>
</dbReference>
<evidence type="ECO:0000256" key="4">
    <source>
        <dbReference type="ARBA" id="ARBA00022729"/>
    </source>
</evidence>
<dbReference type="GO" id="GO:0006508">
    <property type="term" value="P:proteolysis"/>
    <property type="evidence" value="ECO:0007669"/>
    <property type="project" value="UniProtKB-KW"/>
</dbReference>
<dbReference type="FunFam" id="2.40.10.10:FF:000054">
    <property type="entry name" value="Complement C1r subcomponent"/>
    <property type="match status" value="1"/>
</dbReference>
<dbReference type="GO" id="GO:0045087">
    <property type="term" value="P:innate immune response"/>
    <property type="evidence" value="ECO:0007669"/>
    <property type="project" value="UniProtKB-KW"/>
</dbReference>
<comment type="subcellular location">
    <subcellularLocation>
        <location evidence="1">Secreted</location>
    </subcellularLocation>
</comment>
<dbReference type="EMBL" id="CVRI01000021">
    <property type="protein sequence ID" value="CRK91828.1"/>
    <property type="molecule type" value="Genomic_DNA"/>
</dbReference>
<keyword evidence="5" id="KW-0391">Immunity</keyword>
<dbReference type="InterPro" id="IPR001254">
    <property type="entry name" value="Trypsin_dom"/>
</dbReference>
<keyword evidence="9" id="KW-0645">Protease</keyword>
<dbReference type="PROSITE" id="PS00134">
    <property type="entry name" value="TRYPSIN_HIS"/>
    <property type="match status" value="1"/>
</dbReference>
<dbReference type="SMART" id="SM00020">
    <property type="entry name" value="Tryp_SPc"/>
    <property type="match status" value="1"/>
</dbReference>
<name>A0A1J1HWU6_9DIPT</name>
<dbReference type="Gene3D" id="2.40.10.10">
    <property type="entry name" value="Trypsin-like serine proteases"/>
    <property type="match status" value="2"/>
</dbReference>
<feature type="chain" id="PRO_5013085624" evidence="10">
    <location>
        <begin position="20"/>
        <end position="435"/>
    </location>
</feature>
<evidence type="ECO:0000256" key="2">
    <source>
        <dbReference type="ARBA" id="ARBA00022525"/>
    </source>
</evidence>
<evidence type="ECO:0000256" key="1">
    <source>
        <dbReference type="ARBA" id="ARBA00004613"/>
    </source>
</evidence>
<dbReference type="GO" id="GO:0004252">
    <property type="term" value="F:serine-type endopeptidase activity"/>
    <property type="evidence" value="ECO:0007669"/>
    <property type="project" value="InterPro"/>
</dbReference>
<evidence type="ECO:0000313" key="12">
    <source>
        <dbReference type="EMBL" id="CRK91828.1"/>
    </source>
</evidence>
<dbReference type="STRING" id="568069.A0A1J1HWU6"/>
<keyword evidence="9" id="KW-0720">Serine protease</keyword>
<dbReference type="PROSITE" id="PS00135">
    <property type="entry name" value="TRYPSIN_SER"/>
    <property type="match status" value="1"/>
</dbReference>
<keyword evidence="9" id="KW-0378">Hydrolase</keyword>
<dbReference type="Proteomes" id="UP000183832">
    <property type="component" value="Unassembled WGS sequence"/>
</dbReference>
<keyword evidence="4 10" id="KW-0732">Signal</keyword>
<keyword evidence="7" id="KW-0325">Glycoprotein</keyword>
<feature type="signal peptide" evidence="10">
    <location>
        <begin position="1"/>
        <end position="19"/>
    </location>
</feature>
<keyword evidence="13" id="KW-1185">Reference proteome</keyword>